<dbReference type="GO" id="GO:0004222">
    <property type="term" value="F:metalloendopeptidase activity"/>
    <property type="evidence" value="ECO:0007669"/>
    <property type="project" value="InterPro"/>
</dbReference>
<evidence type="ECO:0000313" key="9">
    <source>
        <dbReference type="EMBL" id="RWX44515.1"/>
    </source>
</evidence>
<keyword evidence="10" id="KW-1185">Reference proteome</keyword>
<dbReference type="GO" id="GO:0016020">
    <property type="term" value="C:membrane"/>
    <property type="evidence" value="ECO:0007669"/>
    <property type="project" value="TreeGrafter"/>
</dbReference>
<comment type="cofactor">
    <cofactor evidence="1">
        <name>Zn(2+)</name>
        <dbReference type="ChEBI" id="CHEBI:29105"/>
    </cofactor>
</comment>
<dbReference type="GO" id="GO:0051603">
    <property type="term" value="P:proteolysis involved in protein catabolic process"/>
    <property type="evidence" value="ECO:0007669"/>
    <property type="project" value="TreeGrafter"/>
</dbReference>
<feature type="domain" description="Peptidase M48" evidence="8">
    <location>
        <begin position="82"/>
        <end position="263"/>
    </location>
</feature>
<evidence type="ECO:0000256" key="1">
    <source>
        <dbReference type="ARBA" id="ARBA00001947"/>
    </source>
</evidence>
<sequence length="493" mass="55994">MYPKGLTLFMRLSCSPMIHQRFFCKAYFAVAVIFSVLVVGQCLVPTSSQGFSIGEERDIGEQLLLAVRGEFELLDDPDIVQYINRLGQQVLAIAGPQYFDYHFFVVKNKQFNAFAAPSGLIFFNSGLIKTMQSEDQLLSVLAHEVGHVVSRHLSRRIAKQEKISAASMIFGLASLAVGNPALTQGLFSGALAANQTAGLNFSRQDEEQADRLAFGWLRIMGRNPTAMESMLKSMRRITRYRSEQLPPYLLTHPNPEDRLDYVQSLLELERKKMDKPFPDDVGKFPFLRFKYRVLSQSVEPEDLRVHCANTLASTDNGLKTAMAHYGLALLSAKENDFQKAHKHLDIVRNEFPGRDILDIDLAALYIDSGELEKAVRLLRRSYQRDPTDMYCTFKYAEAMAMKGQLEAAEKFYLEVAKNIPEYSQVYYELARVKSGQGERGVSTFYLAKYYLYEGRIKYAKQYLSRAEKDSDIPAPLQEEAKAILKRLKELEDA</sequence>
<gene>
    <name evidence="9" type="ORF">H206_01687</name>
</gene>
<dbReference type="AlphaFoldDB" id="A0A3S3QQ90"/>
<evidence type="ECO:0000313" key="10">
    <source>
        <dbReference type="Proteomes" id="UP000287853"/>
    </source>
</evidence>
<dbReference type="PANTHER" id="PTHR22726">
    <property type="entry name" value="METALLOENDOPEPTIDASE OMA1"/>
    <property type="match status" value="1"/>
</dbReference>
<protein>
    <submittedName>
        <fullName evidence="9">Putative Zn-dependent protease</fullName>
    </submittedName>
</protein>
<evidence type="ECO:0000256" key="7">
    <source>
        <dbReference type="PROSITE-ProRule" id="PRU00339"/>
    </source>
</evidence>
<comment type="caution">
    <text evidence="9">The sequence shown here is derived from an EMBL/GenBank/DDBJ whole genome shotgun (WGS) entry which is preliminary data.</text>
</comment>
<proteinExistence type="predicted"/>
<reference evidence="9 10" key="1">
    <citation type="submission" date="2017-01" db="EMBL/GenBank/DDBJ databases">
        <title>The cable genome- insights into the physiology and evolution of filamentous bacteria capable of sulfide oxidation via long distance electron transfer.</title>
        <authorList>
            <person name="Schreiber L."/>
            <person name="Bjerg J.T."/>
            <person name="Boggild A."/>
            <person name="Van De Vossenberg J."/>
            <person name="Meysman F."/>
            <person name="Nielsen L.P."/>
            <person name="Schramm A."/>
            <person name="Kjeldsen K.U."/>
        </authorList>
    </citation>
    <scope>NUCLEOTIDE SEQUENCE [LARGE SCALE GENOMIC DNA]</scope>
    <source>
        <strain evidence="9">MCF</strain>
    </source>
</reference>
<dbReference type="GO" id="GO:0046872">
    <property type="term" value="F:metal ion binding"/>
    <property type="evidence" value="ECO:0007669"/>
    <property type="project" value="UniProtKB-KW"/>
</dbReference>
<dbReference type="InterPro" id="IPR019734">
    <property type="entry name" value="TPR_rpt"/>
</dbReference>
<keyword evidence="3" id="KW-0479">Metal-binding</keyword>
<keyword evidence="5" id="KW-0862">Zinc</keyword>
<evidence type="ECO:0000256" key="4">
    <source>
        <dbReference type="ARBA" id="ARBA00022801"/>
    </source>
</evidence>
<name>A0A3S3QQ90_9BACT</name>
<dbReference type="InterPro" id="IPR001915">
    <property type="entry name" value="Peptidase_M48"/>
</dbReference>
<dbReference type="Gene3D" id="1.25.40.10">
    <property type="entry name" value="Tetratricopeptide repeat domain"/>
    <property type="match status" value="1"/>
</dbReference>
<dbReference type="Pfam" id="PF01435">
    <property type="entry name" value="Peptidase_M48"/>
    <property type="match status" value="1"/>
</dbReference>
<dbReference type="PROSITE" id="PS50005">
    <property type="entry name" value="TPR"/>
    <property type="match status" value="1"/>
</dbReference>
<keyword evidence="7" id="KW-0802">TPR repeat</keyword>
<evidence type="ECO:0000256" key="5">
    <source>
        <dbReference type="ARBA" id="ARBA00022833"/>
    </source>
</evidence>
<dbReference type="SUPFAM" id="SSF48452">
    <property type="entry name" value="TPR-like"/>
    <property type="match status" value="1"/>
</dbReference>
<accession>A0A3S3QQ90</accession>
<dbReference type="EMBL" id="MTKO01000093">
    <property type="protein sequence ID" value="RWX44515.1"/>
    <property type="molecule type" value="Genomic_DNA"/>
</dbReference>
<evidence type="ECO:0000256" key="2">
    <source>
        <dbReference type="ARBA" id="ARBA00022670"/>
    </source>
</evidence>
<keyword evidence="6" id="KW-0482">Metalloprotease</keyword>
<dbReference type="Gene3D" id="3.30.2010.10">
    <property type="entry name" value="Metalloproteases ('zincins'), catalytic domain"/>
    <property type="match status" value="1"/>
</dbReference>
<feature type="repeat" description="TPR" evidence="7">
    <location>
        <begin position="355"/>
        <end position="388"/>
    </location>
</feature>
<dbReference type="CDD" id="cd07333">
    <property type="entry name" value="M48C_bepA_like"/>
    <property type="match status" value="1"/>
</dbReference>
<dbReference type="Proteomes" id="UP000287853">
    <property type="component" value="Unassembled WGS sequence"/>
</dbReference>
<organism evidence="9 10">
    <name type="scientific">Candidatus Electrothrix aarhusensis</name>
    <dbReference type="NCBI Taxonomy" id="1859131"/>
    <lineage>
        <taxon>Bacteria</taxon>
        <taxon>Pseudomonadati</taxon>
        <taxon>Thermodesulfobacteriota</taxon>
        <taxon>Desulfobulbia</taxon>
        <taxon>Desulfobulbales</taxon>
        <taxon>Desulfobulbaceae</taxon>
        <taxon>Candidatus Electrothrix</taxon>
    </lineage>
</organism>
<dbReference type="InterPro" id="IPR051156">
    <property type="entry name" value="Mito/Outer_Membr_Metalloprot"/>
</dbReference>
<keyword evidence="2 9" id="KW-0645">Protease</keyword>
<evidence type="ECO:0000256" key="6">
    <source>
        <dbReference type="ARBA" id="ARBA00023049"/>
    </source>
</evidence>
<keyword evidence="4" id="KW-0378">Hydrolase</keyword>
<dbReference type="InterPro" id="IPR011990">
    <property type="entry name" value="TPR-like_helical_dom_sf"/>
</dbReference>
<evidence type="ECO:0000259" key="8">
    <source>
        <dbReference type="Pfam" id="PF01435"/>
    </source>
</evidence>
<evidence type="ECO:0000256" key="3">
    <source>
        <dbReference type="ARBA" id="ARBA00022723"/>
    </source>
</evidence>
<dbReference type="PANTHER" id="PTHR22726:SF1">
    <property type="entry name" value="METALLOENDOPEPTIDASE OMA1, MITOCHONDRIAL"/>
    <property type="match status" value="1"/>
</dbReference>